<dbReference type="GO" id="GO:0030983">
    <property type="term" value="F:mismatched DNA binding"/>
    <property type="evidence" value="ECO:0007669"/>
    <property type="project" value="InterPro"/>
</dbReference>
<dbReference type="Pfam" id="PF00488">
    <property type="entry name" value="MutS_V"/>
    <property type="match status" value="1"/>
</dbReference>
<evidence type="ECO:0000256" key="2">
    <source>
        <dbReference type="ARBA" id="ARBA00021982"/>
    </source>
</evidence>
<dbReference type="GO" id="GO:0005829">
    <property type="term" value="C:cytosol"/>
    <property type="evidence" value="ECO:0007669"/>
    <property type="project" value="TreeGrafter"/>
</dbReference>
<dbReference type="Pfam" id="PF05190">
    <property type="entry name" value="MutS_IV"/>
    <property type="match status" value="1"/>
</dbReference>
<dbReference type="GO" id="GO:0005524">
    <property type="term" value="F:ATP binding"/>
    <property type="evidence" value="ECO:0007669"/>
    <property type="project" value="UniProtKB-UniRule"/>
</dbReference>
<comment type="caution">
    <text evidence="14">The sequence shown here is derived from an EMBL/GenBank/DDBJ whole genome shotgun (WGS) entry which is preliminary data.</text>
</comment>
<dbReference type="PIRSF" id="PIRSF037677">
    <property type="entry name" value="DNA_mis_repair_Msh6"/>
    <property type="match status" value="1"/>
</dbReference>
<keyword evidence="3 9" id="KW-0547">Nucleotide-binding</keyword>
<evidence type="ECO:0000256" key="10">
    <source>
        <dbReference type="RuleBase" id="RU003756"/>
    </source>
</evidence>
<dbReference type="InterPro" id="IPR000432">
    <property type="entry name" value="DNA_mismatch_repair_MutS_C"/>
</dbReference>
<evidence type="ECO:0000256" key="12">
    <source>
        <dbReference type="SAM" id="MobiDB-lite"/>
    </source>
</evidence>
<dbReference type="PROSITE" id="PS00486">
    <property type="entry name" value="DNA_MISMATCH_REPAIR_2"/>
    <property type="match status" value="1"/>
</dbReference>
<evidence type="ECO:0000256" key="4">
    <source>
        <dbReference type="ARBA" id="ARBA00022763"/>
    </source>
</evidence>
<dbReference type="InterPro" id="IPR007861">
    <property type="entry name" value="DNA_mismatch_repair_MutS_clamp"/>
</dbReference>
<dbReference type="Pfam" id="PF05192">
    <property type="entry name" value="MutS_III"/>
    <property type="match status" value="1"/>
</dbReference>
<dbReference type="InterPro" id="IPR007696">
    <property type="entry name" value="DNA_mismatch_repair_MutS_core"/>
</dbReference>
<evidence type="ECO:0000313" key="15">
    <source>
        <dbReference type="Proteomes" id="UP000218327"/>
    </source>
</evidence>
<evidence type="ECO:0000256" key="8">
    <source>
        <dbReference type="ARBA" id="ARBA00024647"/>
    </source>
</evidence>
<dbReference type="EMBL" id="NVVJ01000043">
    <property type="protein sequence ID" value="PCJ23192.1"/>
    <property type="molecule type" value="Genomic_DNA"/>
</dbReference>
<dbReference type="Gene3D" id="6.10.140.430">
    <property type="match status" value="1"/>
</dbReference>
<keyword evidence="6 9" id="KW-0238">DNA-binding</keyword>
<dbReference type="PANTHER" id="PTHR11361">
    <property type="entry name" value="DNA MISMATCH REPAIR PROTEIN MUTS FAMILY MEMBER"/>
    <property type="match status" value="1"/>
</dbReference>
<dbReference type="Gene3D" id="3.30.420.110">
    <property type="entry name" value="MutS, connector domain"/>
    <property type="match status" value="1"/>
</dbReference>
<dbReference type="InterPro" id="IPR007695">
    <property type="entry name" value="DNA_mismatch_repair_MutS-lik_N"/>
</dbReference>
<comment type="similarity">
    <text evidence="1 9 10">Belongs to the DNA mismatch repair MutS family.</text>
</comment>
<evidence type="ECO:0000256" key="1">
    <source>
        <dbReference type="ARBA" id="ARBA00006271"/>
    </source>
</evidence>
<dbReference type="NCBIfam" id="TIGR01070">
    <property type="entry name" value="mutS1"/>
    <property type="match status" value="1"/>
</dbReference>
<dbReference type="FunFam" id="3.40.50.300:FF:000283">
    <property type="entry name" value="DNA mismatch repair protein MutS"/>
    <property type="match status" value="1"/>
</dbReference>
<evidence type="ECO:0000313" key="14">
    <source>
        <dbReference type="EMBL" id="PCJ23192.1"/>
    </source>
</evidence>
<dbReference type="InterPro" id="IPR016151">
    <property type="entry name" value="DNA_mismatch_repair_MutS_N"/>
</dbReference>
<dbReference type="Pfam" id="PF05188">
    <property type="entry name" value="MutS_II"/>
    <property type="match status" value="1"/>
</dbReference>
<dbReference type="GO" id="GO:0006298">
    <property type="term" value="P:mismatch repair"/>
    <property type="evidence" value="ECO:0007669"/>
    <property type="project" value="UniProtKB-UniRule"/>
</dbReference>
<dbReference type="InterPro" id="IPR017261">
    <property type="entry name" value="DNA_mismatch_repair_MutS/MSH"/>
</dbReference>
<evidence type="ECO:0000256" key="3">
    <source>
        <dbReference type="ARBA" id="ARBA00022741"/>
    </source>
</evidence>
<evidence type="ECO:0000256" key="5">
    <source>
        <dbReference type="ARBA" id="ARBA00022840"/>
    </source>
</evidence>
<gene>
    <name evidence="9 14" type="primary">mutS</name>
    <name evidence="14" type="ORF">COA96_12510</name>
</gene>
<dbReference type="FunFam" id="3.40.1170.10:FF:000001">
    <property type="entry name" value="DNA mismatch repair protein MutS"/>
    <property type="match status" value="1"/>
</dbReference>
<dbReference type="InterPro" id="IPR007860">
    <property type="entry name" value="DNA_mmatch_repair_MutS_con_dom"/>
</dbReference>
<feature type="region of interest" description="Disordered" evidence="12">
    <location>
        <begin position="806"/>
        <end position="827"/>
    </location>
</feature>
<sequence length="880" mass="97257">MTDPQTHTPMMQQFLRIKAQHQDSLLFYRMGDFYELFFDDAKTASEILDITLTARGKSGGQPIPMCGIPHHAADRYLAKLVVAGVSVAICEQIGDPATSKGPVERQVVRVITPGTVSDEALLDERRDNCLLAISGDSQTSVDFKNKTYGLAFMNISSGRFVLCELTGLEALSAEIERIKPAEILLQDELPEVDSAIKHPALRRRPVWEFELDNAIRTLTAHFHTRDLSAFGCEDLHVALQAAGCLIQYARETQKSDLPHIQGIQVEQLEDSVILDAASRRNLELDINLTGGRDNTLLSVIDKTATSMGSRLLSRWINRPLRSITQLQSRQQAVAGLKTDFQFEKLHELLKNIGDLERILARLGLRSARPRDLAKLRDGLALLPELQTLLAAIKSDYISQLGELISEFPAQSQLLQRAVKENPPVVIREGGVIAEGFDEELDELRNLSSNAGQYLVDLELREKERTGVSTLKVGYNRVHGYYIEISKGQAGIELPAEYIRRQTLKNAERFITPELKEFEDKVLSARSKSLTREKALYESLLEDLAEELTELIASAEALAELDVLNNFAERAVNLEYCQPELSDEPGIIIEGGRHPVVEKVTQESFVSNDLCLNSQQKILIITGPNMGGKSTYMRQTALIVLLALCGSHVPADSVKLGPIDRIFTRIGSSDDLAGGRSTFMVEMTETANILHNASKDSLVLMDEIGRGTSTFDGLSLAWASAVYIAEEIKAYTLFATHYFELTSLPENYSNIVNVHLDAVEHDSGIVFLHSVKAGPANQSYGLQVAQLAGIPSTVIEKARHKLQQLETETPVAKADKPDNQQPSPAPFQSEMFTAASHPAVDFLERLNPDEITAKEALTILYELKQKTSPGKPNKSAKNSSS</sequence>
<dbReference type="SMART" id="SM00533">
    <property type="entry name" value="MUTSd"/>
    <property type="match status" value="1"/>
</dbReference>
<dbReference type="InterPro" id="IPR027417">
    <property type="entry name" value="P-loop_NTPase"/>
</dbReference>
<accession>A0A2A5AVC6</accession>
<feature type="binding site" evidence="9">
    <location>
        <begin position="622"/>
        <end position="629"/>
    </location>
    <ligand>
        <name>ATP</name>
        <dbReference type="ChEBI" id="CHEBI:30616"/>
    </ligand>
</feature>
<evidence type="ECO:0000256" key="9">
    <source>
        <dbReference type="HAMAP-Rule" id="MF_00096"/>
    </source>
</evidence>
<feature type="coiled-coil region" evidence="11">
    <location>
        <begin position="526"/>
        <end position="560"/>
    </location>
</feature>
<evidence type="ECO:0000259" key="13">
    <source>
        <dbReference type="PROSITE" id="PS00486"/>
    </source>
</evidence>
<organism evidence="14 15">
    <name type="scientific">SAR86 cluster bacterium</name>
    <dbReference type="NCBI Taxonomy" id="2030880"/>
    <lineage>
        <taxon>Bacteria</taxon>
        <taxon>Pseudomonadati</taxon>
        <taxon>Pseudomonadota</taxon>
        <taxon>Gammaproteobacteria</taxon>
        <taxon>SAR86 cluster</taxon>
    </lineage>
</organism>
<dbReference type="SUPFAM" id="SSF52540">
    <property type="entry name" value="P-loop containing nucleoside triphosphate hydrolases"/>
    <property type="match status" value="1"/>
</dbReference>
<keyword evidence="11" id="KW-0175">Coiled coil</keyword>
<dbReference type="FunFam" id="1.10.1420.10:FF:000002">
    <property type="entry name" value="DNA mismatch repair protein MutS"/>
    <property type="match status" value="1"/>
</dbReference>
<keyword evidence="4 9" id="KW-0227">DNA damage</keyword>
<dbReference type="InterPro" id="IPR036187">
    <property type="entry name" value="DNA_mismatch_repair_MutS_sf"/>
</dbReference>
<dbReference type="SMART" id="SM00534">
    <property type="entry name" value="MUTSac"/>
    <property type="match status" value="1"/>
</dbReference>
<feature type="domain" description="DNA mismatch repair proteins mutS family" evidence="13">
    <location>
        <begin position="696"/>
        <end position="712"/>
    </location>
</feature>
<dbReference type="NCBIfam" id="NF003810">
    <property type="entry name" value="PRK05399.1"/>
    <property type="match status" value="1"/>
</dbReference>
<dbReference type="AlphaFoldDB" id="A0A2A5AVC6"/>
<evidence type="ECO:0000256" key="11">
    <source>
        <dbReference type="SAM" id="Coils"/>
    </source>
</evidence>
<dbReference type="InterPro" id="IPR005748">
    <property type="entry name" value="DNA_mismatch_repair_MutS"/>
</dbReference>
<dbReference type="SUPFAM" id="SSF55271">
    <property type="entry name" value="DNA repair protein MutS, domain I"/>
    <property type="match status" value="1"/>
</dbReference>
<dbReference type="Gene3D" id="3.40.1170.10">
    <property type="entry name" value="DNA repair protein MutS, domain I"/>
    <property type="match status" value="1"/>
</dbReference>
<dbReference type="HAMAP" id="MF_00096">
    <property type="entry name" value="MutS"/>
    <property type="match status" value="1"/>
</dbReference>
<proteinExistence type="inferred from homology"/>
<reference evidence="15" key="1">
    <citation type="submission" date="2017-08" db="EMBL/GenBank/DDBJ databases">
        <title>A dynamic microbial community with high functional redundancy inhabits the cold, oxic subseafloor aquifer.</title>
        <authorList>
            <person name="Tully B.J."/>
            <person name="Wheat C.G."/>
            <person name="Glazer B.T."/>
            <person name="Huber J.A."/>
        </authorList>
    </citation>
    <scope>NUCLEOTIDE SEQUENCE [LARGE SCALE GENOMIC DNA]</scope>
</reference>
<dbReference type="PANTHER" id="PTHR11361:SF34">
    <property type="entry name" value="DNA MISMATCH REPAIR PROTEIN MSH1, MITOCHONDRIAL"/>
    <property type="match status" value="1"/>
</dbReference>
<dbReference type="Gene3D" id="3.40.50.300">
    <property type="entry name" value="P-loop containing nucleotide triphosphate hydrolases"/>
    <property type="match status" value="1"/>
</dbReference>
<dbReference type="SUPFAM" id="SSF53150">
    <property type="entry name" value="DNA repair protein MutS, domain II"/>
    <property type="match status" value="1"/>
</dbReference>
<evidence type="ECO:0000256" key="7">
    <source>
        <dbReference type="ARBA" id="ARBA00023204"/>
    </source>
</evidence>
<evidence type="ECO:0000256" key="6">
    <source>
        <dbReference type="ARBA" id="ARBA00023125"/>
    </source>
</evidence>
<protein>
    <recommendedName>
        <fullName evidence="2 9">DNA mismatch repair protein MutS</fullName>
    </recommendedName>
</protein>
<dbReference type="SUPFAM" id="SSF48334">
    <property type="entry name" value="DNA repair protein MutS, domain III"/>
    <property type="match status" value="1"/>
</dbReference>
<dbReference type="Pfam" id="PF01624">
    <property type="entry name" value="MutS_I"/>
    <property type="match status" value="1"/>
</dbReference>
<keyword evidence="7 9" id="KW-0234">DNA repair</keyword>
<dbReference type="GO" id="GO:0140664">
    <property type="term" value="F:ATP-dependent DNA damage sensor activity"/>
    <property type="evidence" value="ECO:0007669"/>
    <property type="project" value="InterPro"/>
</dbReference>
<dbReference type="Gene3D" id="1.10.1420.10">
    <property type="match status" value="2"/>
</dbReference>
<dbReference type="InterPro" id="IPR045076">
    <property type="entry name" value="MutS"/>
</dbReference>
<dbReference type="CDD" id="cd03284">
    <property type="entry name" value="ABC_MutS1"/>
    <property type="match status" value="1"/>
</dbReference>
<dbReference type="InterPro" id="IPR036678">
    <property type="entry name" value="MutS_con_dom_sf"/>
</dbReference>
<comment type="function">
    <text evidence="8 9">This protein is involved in the repair of mismatches in DNA. It is possible that it carries out the mismatch recognition step. This protein has a weak ATPase activity.</text>
</comment>
<keyword evidence="5 9" id="KW-0067">ATP-binding</keyword>
<dbReference type="GO" id="GO:0003684">
    <property type="term" value="F:damaged DNA binding"/>
    <property type="evidence" value="ECO:0007669"/>
    <property type="project" value="UniProtKB-UniRule"/>
</dbReference>
<dbReference type="Proteomes" id="UP000218327">
    <property type="component" value="Unassembled WGS sequence"/>
</dbReference>
<name>A0A2A5AVC6_9GAMM</name>